<feature type="signal peptide" evidence="1">
    <location>
        <begin position="1"/>
        <end position="20"/>
    </location>
</feature>
<organism evidence="2 3">
    <name type="scientific">Colletotrichum karsti</name>
    <dbReference type="NCBI Taxonomy" id="1095194"/>
    <lineage>
        <taxon>Eukaryota</taxon>
        <taxon>Fungi</taxon>
        <taxon>Dikarya</taxon>
        <taxon>Ascomycota</taxon>
        <taxon>Pezizomycotina</taxon>
        <taxon>Sordariomycetes</taxon>
        <taxon>Hypocreomycetidae</taxon>
        <taxon>Glomerellales</taxon>
        <taxon>Glomerellaceae</taxon>
        <taxon>Colletotrichum</taxon>
        <taxon>Colletotrichum boninense species complex</taxon>
    </lineage>
</organism>
<proteinExistence type="predicted"/>
<dbReference type="EMBL" id="JAATWM020000004">
    <property type="protein sequence ID" value="KAF9880727.1"/>
    <property type="molecule type" value="Genomic_DNA"/>
</dbReference>
<evidence type="ECO:0000256" key="1">
    <source>
        <dbReference type="SAM" id="SignalP"/>
    </source>
</evidence>
<dbReference type="AlphaFoldDB" id="A0A9P6LQH4"/>
<dbReference type="GeneID" id="62157562"/>
<evidence type="ECO:0000313" key="2">
    <source>
        <dbReference type="EMBL" id="KAF9880727.1"/>
    </source>
</evidence>
<dbReference type="Proteomes" id="UP000781932">
    <property type="component" value="Unassembled WGS sequence"/>
</dbReference>
<gene>
    <name evidence="2" type="ORF">CkaCkLH20_01769</name>
</gene>
<comment type="caution">
    <text evidence="2">The sequence shown here is derived from an EMBL/GenBank/DDBJ whole genome shotgun (WGS) entry which is preliminary data.</text>
</comment>
<name>A0A9P6LQH4_9PEZI</name>
<feature type="chain" id="PRO_5040473315" evidence="1">
    <location>
        <begin position="21"/>
        <end position="213"/>
    </location>
</feature>
<reference evidence="2" key="1">
    <citation type="submission" date="2020-03" db="EMBL/GenBank/DDBJ databases">
        <authorList>
            <person name="He L."/>
        </authorList>
    </citation>
    <scope>NUCLEOTIDE SEQUENCE</scope>
    <source>
        <strain evidence="2">CkLH20</strain>
    </source>
</reference>
<keyword evidence="3" id="KW-1185">Reference proteome</keyword>
<protein>
    <submittedName>
        <fullName evidence="2">Uncharacterized protein</fullName>
    </submittedName>
</protein>
<sequence length="213" mass="23143">MHFPVALSLLVISASTAITAAPSDSTFTSVSGGLGSPPTEKDCWFTLEAFDHSEGQGNFTTVTQSDDGTLLLGGGSPVAKLGRKKNSMPNIPSLTLWDDKSRKCHNSGGRGKQLTCNKNHKGDREYLIKQAVVRNGTSEWSVPILVGKNSETNHFYDCPIPGIPGVRQIFEKSDHFLCKPVVLVPRPRESSTPCACKKVGIFEPKRETQQVFV</sequence>
<reference evidence="2" key="2">
    <citation type="submission" date="2020-11" db="EMBL/GenBank/DDBJ databases">
        <title>Whole genome sequencing of Colletotrichum sp.</title>
        <authorList>
            <person name="Li H."/>
        </authorList>
    </citation>
    <scope>NUCLEOTIDE SEQUENCE</scope>
    <source>
        <strain evidence="2">CkLH20</strain>
    </source>
</reference>
<dbReference type="RefSeq" id="XP_038750188.1">
    <property type="nucleotide sequence ID" value="XM_038884488.1"/>
</dbReference>
<accession>A0A9P6LQH4</accession>
<keyword evidence="1" id="KW-0732">Signal</keyword>
<evidence type="ECO:0000313" key="3">
    <source>
        <dbReference type="Proteomes" id="UP000781932"/>
    </source>
</evidence>